<dbReference type="AlphaFoldDB" id="A0ABD1LQ75"/>
<name>A0ABD1LQ75_9FABA</name>
<gene>
    <name evidence="1" type="ORF">Fmac_024712</name>
</gene>
<protein>
    <submittedName>
        <fullName evidence="1">Uncharacterized protein</fullName>
    </submittedName>
</protein>
<reference evidence="1 2" key="1">
    <citation type="submission" date="2024-08" db="EMBL/GenBank/DDBJ databases">
        <title>Insights into the chromosomal genome structure of Flemingia macrophylla.</title>
        <authorList>
            <person name="Ding Y."/>
            <person name="Zhao Y."/>
            <person name="Bi W."/>
            <person name="Wu M."/>
            <person name="Zhao G."/>
            <person name="Gong Y."/>
            <person name="Li W."/>
            <person name="Zhang P."/>
        </authorList>
    </citation>
    <scope>NUCLEOTIDE SEQUENCE [LARGE SCALE GENOMIC DNA]</scope>
    <source>
        <strain evidence="1">DYQJB</strain>
        <tissue evidence="1">Leaf</tissue>
    </source>
</reference>
<organism evidence="1 2">
    <name type="scientific">Flemingia macrophylla</name>
    <dbReference type="NCBI Taxonomy" id="520843"/>
    <lineage>
        <taxon>Eukaryota</taxon>
        <taxon>Viridiplantae</taxon>
        <taxon>Streptophyta</taxon>
        <taxon>Embryophyta</taxon>
        <taxon>Tracheophyta</taxon>
        <taxon>Spermatophyta</taxon>
        <taxon>Magnoliopsida</taxon>
        <taxon>eudicotyledons</taxon>
        <taxon>Gunneridae</taxon>
        <taxon>Pentapetalae</taxon>
        <taxon>rosids</taxon>
        <taxon>fabids</taxon>
        <taxon>Fabales</taxon>
        <taxon>Fabaceae</taxon>
        <taxon>Papilionoideae</taxon>
        <taxon>50 kb inversion clade</taxon>
        <taxon>NPAAA clade</taxon>
        <taxon>indigoferoid/millettioid clade</taxon>
        <taxon>Phaseoleae</taxon>
        <taxon>Flemingia</taxon>
    </lineage>
</organism>
<sequence>MEGDREEPYGGYGGGYGGMLVAVKVATESKIIHKVSIAVVQYFGLTPPPEAFKDGYSLRLS</sequence>
<keyword evidence="2" id="KW-1185">Reference proteome</keyword>
<dbReference type="Proteomes" id="UP001603857">
    <property type="component" value="Unassembled WGS sequence"/>
</dbReference>
<accession>A0ABD1LQ75</accession>
<dbReference type="EMBL" id="JBGMDY010000008">
    <property type="protein sequence ID" value="KAL2325654.1"/>
    <property type="molecule type" value="Genomic_DNA"/>
</dbReference>
<proteinExistence type="predicted"/>
<evidence type="ECO:0000313" key="2">
    <source>
        <dbReference type="Proteomes" id="UP001603857"/>
    </source>
</evidence>
<comment type="caution">
    <text evidence="1">The sequence shown here is derived from an EMBL/GenBank/DDBJ whole genome shotgun (WGS) entry which is preliminary data.</text>
</comment>
<evidence type="ECO:0000313" key="1">
    <source>
        <dbReference type="EMBL" id="KAL2325654.1"/>
    </source>
</evidence>